<keyword evidence="1" id="KW-0805">Transcription regulation</keyword>
<dbReference type="Gene3D" id="1.10.10.1320">
    <property type="entry name" value="Anti-sigma factor, zinc-finger domain"/>
    <property type="match status" value="1"/>
</dbReference>
<name>A0A5D3FYK1_9ACTN</name>
<evidence type="ECO:0000256" key="1">
    <source>
        <dbReference type="ARBA" id="ARBA00023015"/>
    </source>
</evidence>
<dbReference type="InterPro" id="IPR027383">
    <property type="entry name" value="Znf_put"/>
</dbReference>
<dbReference type="Pfam" id="PF13490">
    <property type="entry name" value="zf-HC2"/>
    <property type="match status" value="1"/>
</dbReference>
<dbReference type="RefSeq" id="WP_148757698.1">
    <property type="nucleotide sequence ID" value="NZ_VSRQ01000001.1"/>
</dbReference>
<protein>
    <submittedName>
        <fullName evidence="5">Zf-HC2 domain-containing protein</fullName>
    </submittedName>
</protein>
<comment type="caution">
    <text evidence="5">The sequence shown here is derived from an EMBL/GenBank/DDBJ whole genome shotgun (WGS) entry which is preliminary data.</text>
</comment>
<feature type="domain" description="Putative zinc-finger" evidence="4">
    <location>
        <begin position="10"/>
        <end position="37"/>
    </location>
</feature>
<organism evidence="5 6">
    <name type="scientific">Actinomadura decatromicini</name>
    <dbReference type="NCBI Taxonomy" id="2604572"/>
    <lineage>
        <taxon>Bacteria</taxon>
        <taxon>Bacillati</taxon>
        <taxon>Actinomycetota</taxon>
        <taxon>Actinomycetes</taxon>
        <taxon>Streptosporangiales</taxon>
        <taxon>Thermomonosporaceae</taxon>
        <taxon>Actinomadura</taxon>
    </lineage>
</organism>
<evidence type="ECO:0000313" key="6">
    <source>
        <dbReference type="Proteomes" id="UP000323505"/>
    </source>
</evidence>
<evidence type="ECO:0000256" key="2">
    <source>
        <dbReference type="ARBA" id="ARBA00023163"/>
    </source>
</evidence>
<evidence type="ECO:0000259" key="4">
    <source>
        <dbReference type="Pfam" id="PF13490"/>
    </source>
</evidence>
<keyword evidence="3" id="KW-0472">Membrane</keyword>
<dbReference type="InterPro" id="IPR041916">
    <property type="entry name" value="Anti_sigma_zinc_sf"/>
</dbReference>
<evidence type="ECO:0000256" key="3">
    <source>
        <dbReference type="SAM" id="Phobius"/>
    </source>
</evidence>
<keyword evidence="6" id="KW-1185">Reference proteome</keyword>
<reference evidence="5 6" key="1">
    <citation type="submission" date="2019-08" db="EMBL/GenBank/DDBJ databases">
        <title>Actinomadura sp. nov. CYP1-5 isolated from mountain soil.</title>
        <authorList>
            <person name="Songsumanus A."/>
            <person name="Kuncharoen N."/>
            <person name="Kudo T."/>
            <person name="Yuki M."/>
            <person name="Igarashi Y."/>
            <person name="Tanasupawat S."/>
        </authorList>
    </citation>
    <scope>NUCLEOTIDE SEQUENCE [LARGE SCALE GENOMIC DNA]</scope>
    <source>
        <strain evidence="5 6">CYP1-5</strain>
    </source>
</reference>
<evidence type="ECO:0000313" key="5">
    <source>
        <dbReference type="EMBL" id="TYK53112.1"/>
    </source>
</evidence>
<dbReference type="AlphaFoldDB" id="A0A5D3FYK1"/>
<keyword evidence="2" id="KW-0804">Transcription</keyword>
<keyword evidence="3" id="KW-0812">Transmembrane</keyword>
<proteinExistence type="predicted"/>
<accession>A0A5D3FYK1</accession>
<dbReference type="EMBL" id="VSRQ01000001">
    <property type="protein sequence ID" value="TYK53112.1"/>
    <property type="molecule type" value="Genomic_DNA"/>
</dbReference>
<keyword evidence="3" id="KW-1133">Transmembrane helix</keyword>
<feature type="transmembrane region" description="Helical" evidence="3">
    <location>
        <begin position="83"/>
        <end position="102"/>
    </location>
</feature>
<sequence>MTAEVEHSDVGAYALGLLTPADAKTFEDHLAACERCADELADLRGVAGLLTGLGPVRDDASAEPAGGGVDLLRHRRGVRRTRLLLAVAAVLLFAGGVVVGTTQRHGTVPADLRGWGEIRSADDAKSGLAAVAALQNKGWGTHVALDLGHLTGPRTCRLIVVSTEGEEREVTGWEVPVRGYGAIDSPDHLQVHGGTAIPLGDIERFVLRADGVGDLLSIPV</sequence>
<gene>
    <name evidence="5" type="ORF">FXF68_05125</name>
</gene>
<dbReference type="Proteomes" id="UP000323505">
    <property type="component" value="Unassembled WGS sequence"/>
</dbReference>